<dbReference type="PROSITE" id="PS50225">
    <property type="entry name" value="SOCS"/>
    <property type="match status" value="1"/>
</dbReference>
<keyword evidence="3" id="KW-0833">Ubl conjugation pathway</keyword>
<gene>
    <name evidence="7" type="primary">ASB17</name>
</gene>
<evidence type="ECO:0000256" key="2">
    <source>
        <dbReference type="ARBA" id="ARBA00005949"/>
    </source>
</evidence>
<dbReference type="PANTHER" id="PTHR20966">
    <property type="entry name" value="ANKYRIN REPEAT AND SOCS BOX PROTEIN 17"/>
    <property type="match status" value="1"/>
</dbReference>
<keyword evidence="5" id="KW-0472">Membrane</keyword>
<feature type="domain" description="SOCS box" evidence="6">
    <location>
        <begin position="222"/>
        <end position="275"/>
    </location>
</feature>
<keyword evidence="5" id="KW-0812">Transmembrane</keyword>
<dbReference type="InterPro" id="IPR001496">
    <property type="entry name" value="SOCS_box"/>
</dbReference>
<evidence type="ECO:0000256" key="4">
    <source>
        <dbReference type="ARBA" id="ARBA00023043"/>
    </source>
</evidence>
<dbReference type="STRING" id="8005.ENSEEEP00000015451"/>
<evidence type="ECO:0000313" key="8">
    <source>
        <dbReference type="Proteomes" id="UP000314983"/>
    </source>
</evidence>
<reference evidence="7" key="5">
    <citation type="submission" date="2025-09" db="UniProtKB">
        <authorList>
            <consortium name="Ensembl"/>
        </authorList>
    </citation>
    <scope>IDENTIFICATION</scope>
</reference>
<evidence type="ECO:0000313" key="7">
    <source>
        <dbReference type="Ensembl" id="ENSEEEP00000015451.2"/>
    </source>
</evidence>
<evidence type="ECO:0000256" key="3">
    <source>
        <dbReference type="ARBA" id="ARBA00022786"/>
    </source>
</evidence>
<keyword evidence="5" id="KW-1133">Transmembrane helix</keyword>
<dbReference type="InterPro" id="IPR039147">
    <property type="entry name" value="ASB17"/>
</dbReference>
<name>A0A4W4ETP9_ELEEL</name>
<comment type="similarity">
    <text evidence="2">Belongs to the ankyrin SOCS box (ASB) family.</text>
</comment>
<keyword evidence="8" id="KW-1185">Reference proteome</keyword>
<evidence type="ECO:0000256" key="1">
    <source>
        <dbReference type="ARBA" id="ARBA00004906"/>
    </source>
</evidence>
<dbReference type="SMART" id="SM00969">
    <property type="entry name" value="SOCS_box"/>
    <property type="match status" value="1"/>
</dbReference>
<accession>A0A4W4ETP9</accession>
<comment type="pathway">
    <text evidence="1">Protein modification; protein ubiquitination.</text>
</comment>
<dbReference type="SUPFAM" id="SSF158235">
    <property type="entry name" value="SOCS box-like"/>
    <property type="match status" value="1"/>
</dbReference>
<reference evidence="7" key="4">
    <citation type="submission" date="2025-08" db="UniProtKB">
        <authorList>
            <consortium name="Ensembl"/>
        </authorList>
    </citation>
    <scope>IDENTIFICATION</scope>
</reference>
<reference evidence="8" key="2">
    <citation type="journal article" date="2017" name="Sci. Adv.">
        <title>A tail of two voltages: Proteomic comparison of the three electric organs of the electric eel.</title>
        <authorList>
            <person name="Traeger L.L."/>
            <person name="Sabat G."/>
            <person name="Barrett-Wilt G.A."/>
            <person name="Wells G.B."/>
            <person name="Sussman M.R."/>
        </authorList>
    </citation>
    <scope>NUCLEOTIDE SEQUENCE [LARGE SCALE GENOMIC DNA]</scope>
</reference>
<dbReference type="CDD" id="cd03587">
    <property type="entry name" value="SOCS"/>
    <property type="match status" value="1"/>
</dbReference>
<protein>
    <recommendedName>
        <fullName evidence="6">SOCS box domain-containing protein</fullName>
    </recommendedName>
</protein>
<sequence length="275" mass="32347">MSAGEDDQSENIFLRLMSRVVRKPLYRFPEQWRSETYEPRIYKSLGTILSNATAEEFDSFILDFITFTKTAHVRLDMRLYIEFINVYANFILYWVFVRRKHADIVRKQMKLKQVYGPKKLNEGGVTPLMLIARNLQCDILKGLFQYGMPECERRPLYVVISILFHPSSLEETVNVHNHDGIISHMQECMVLCFRVLKYISITDRVRSIKTWMSEFGVEELDWLCIPTNRCQEPCELTHLCRVSVRARLLLTGGLPDAIKILPLPTYLQHYLNLKY</sequence>
<reference evidence="7" key="3">
    <citation type="submission" date="2020-05" db="EMBL/GenBank/DDBJ databases">
        <title>Electrophorus electricus (electric eel) genome, fEleEle1, primary haplotype.</title>
        <authorList>
            <person name="Myers G."/>
            <person name="Meyer A."/>
            <person name="Fedrigo O."/>
            <person name="Formenti G."/>
            <person name="Rhie A."/>
            <person name="Tracey A."/>
            <person name="Sims Y."/>
            <person name="Jarvis E.D."/>
        </authorList>
    </citation>
    <scope>NUCLEOTIDE SEQUENCE [LARGE SCALE GENOMIC DNA]</scope>
</reference>
<dbReference type="GO" id="GO:0035556">
    <property type="term" value="P:intracellular signal transduction"/>
    <property type="evidence" value="ECO:0007669"/>
    <property type="project" value="InterPro"/>
</dbReference>
<reference evidence="8" key="1">
    <citation type="journal article" date="2014" name="Science">
        <title>Nonhuman genetics. Genomic basis for the convergent evolution of electric organs.</title>
        <authorList>
            <person name="Gallant J.R."/>
            <person name="Traeger L.L."/>
            <person name="Volkening J.D."/>
            <person name="Moffett H."/>
            <person name="Chen P.H."/>
            <person name="Novina C.D."/>
            <person name="Phillips G.N.Jr."/>
            <person name="Anand R."/>
            <person name="Wells G.B."/>
            <person name="Pinch M."/>
            <person name="Guth R."/>
            <person name="Unguez G.A."/>
            <person name="Albert J.S."/>
            <person name="Zakon H.H."/>
            <person name="Samanta M.P."/>
            <person name="Sussman M.R."/>
        </authorList>
    </citation>
    <scope>NUCLEOTIDE SEQUENCE [LARGE SCALE GENOMIC DNA]</scope>
</reference>
<dbReference type="AlphaFoldDB" id="A0A4W4ETP9"/>
<dbReference type="Ensembl" id="ENSEEET00000015630.2">
    <property type="protein sequence ID" value="ENSEEEP00000015451.2"/>
    <property type="gene ID" value="ENSEEEG00000007667.2"/>
</dbReference>
<dbReference type="Pfam" id="PF07525">
    <property type="entry name" value="SOCS_box"/>
    <property type="match status" value="1"/>
</dbReference>
<dbReference type="GeneTree" id="ENSGT00970000196946"/>
<evidence type="ECO:0000256" key="5">
    <source>
        <dbReference type="SAM" id="Phobius"/>
    </source>
</evidence>
<evidence type="ECO:0000259" key="6">
    <source>
        <dbReference type="PROSITE" id="PS50225"/>
    </source>
</evidence>
<dbReference type="Proteomes" id="UP000314983">
    <property type="component" value="Chromosome 15"/>
</dbReference>
<keyword evidence="4" id="KW-0040">ANK repeat</keyword>
<organism evidence="7 8">
    <name type="scientific">Electrophorus electricus</name>
    <name type="common">Electric eel</name>
    <name type="synonym">Gymnotus electricus</name>
    <dbReference type="NCBI Taxonomy" id="8005"/>
    <lineage>
        <taxon>Eukaryota</taxon>
        <taxon>Metazoa</taxon>
        <taxon>Chordata</taxon>
        <taxon>Craniata</taxon>
        <taxon>Vertebrata</taxon>
        <taxon>Euteleostomi</taxon>
        <taxon>Actinopterygii</taxon>
        <taxon>Neopterygii</taxon>
        <taxon>Teleostei</taxon>
        <taxon>Ostariophysi</taxon>
        <taxon>Gymnotiformes</taxon>
        <taxon>Gymnotoidei</taxon>
        <taxon>Gymnotidae</taxon>
        <taxon>Electrophorus</taxon>
    </lineage>
</organism>
<proteinExistence type="inferred from homology"/>
<dbReference type="InterPro" id="IPR036036">
    <property type="entry name" value="SOCS_box-like_dom_sf"/>
</dbReference>
<dbReference type="PANTHER" id="PTHR20966:SF2">
    <property type="entry name" value="ANKYRIN REPEAT AND SOCS BOX PROTEIN 17"/>
    <property type="match status" value="1"/>
</dbReference>
<feature type="transmembrane region" description="Helical" evidence="5">
    <location>
        <begin position="79"/>
        <end position="97"/>
    </location>
</feature>